<dbReference type="InterPro" id="IPR015943">
    <property type="entry name" value="WD40/YVTN_repeat-like_dom_sf"/>
</dbReference>
<dbReference type="Gene3D" id="2.130.10.10">
    <property type="entry name" value="YVTN repeat-like/Quinoprotein amine dehydrogenase"/>
    <property type="match status" value="1"/>
</dbReference>
<evidence type="ECO:0000313" key="4">
    <source>
        <dbReference type="EMBL" id="KAF0726786.1"/>
    </source>
</evidence>
<dbReference type="PROSITE" id="PS50294">
    <property type="entry name" value="WD_REPEATS_REGION"/>
    <property type="match status" value="1"/>
</dbReference>
<feature type="repeat" description="WD" evidence="3">
    <location>
        <begin position="96"/>
        <end position="137"/>
    </location>
</feature>
<dbReference type="PROSITE" id="PS50082">
    <property type="entry name" value="WD_REPEATS_2"/>
    <property type="match status" value="3"/>
</dbReference>
<dbReference type="SUPFAM" id="SSF50978">
    <property type="entry name" value="WD40 repeat-like"/>
    <property type="match status" value="1"/>
</dbReference>
<feature type="repeat" description="WD" evidence="3">
    <location>
        <begin position="11"/>
        <end position="53"/>
    </location>
</feature>
<dbReference type="Pfam" id="PF00400">
    <property type="entry name" value="WD40"/>
    <property type="match status" value="3"/>
</dbReference>
<evidence type="ECO:0000256" key="3">
    <source>
        <dbReference type="PROSITE-ProRule" id="PRU00221"/>
    </source>
</evidence>
<name>A0A6G0WHW8_9STRA</name>
<feature type="repeat" description="WD" evidence="3">
    <location>
        <begin position="233"/>
        <end position="274"/>
    </location>
</feature>
<keyword evidence="2" id="KW-0677">Repeat</keyword>
<dbReference type="PANTHER" id="PTHR10971">
    <property type="entry name" value="MRNA EXPORT FACTOR AND BUB3"/>
    <property type="match status" value="1"/>
</dbReference>
<dbReference type="AlphaFoldDB" id="A0A6G0WHW8"/>
<dbReference type="InterPro" id="IPR036322">
    <property type="entry name" value="WD40_repeat_dom_sf"/>
</dbReference>
<keyword evidence="5" id="KW-1185">Reference proteome</keyword>
<dbReference type="EMBL" id="VJMJ01000207">
    <property type="protein sequence ID" value="KAF0726786.1"/>
    <property type="molecule type" value="Genomic_DNA"/>
</dbReference>
<organism evidence="4 5">
    <name type="scientific">Aphanomyces euteiches</name>
    <dbReference type="NCBI Taxonomy" id="100861"/>
    <lineage>
        <taxon>Eukaryota</taxon>
        <taxon>Sar</taxon>
        <taxon>Stramenopiles</taxon>
        <taxon>Oomycota</taxon>
        <taxon>Saprolegniomycetes</taxon>
        <taxon>Saprolegniales</taxon>
        <taxon>Verrucalvaceae</taxon>
        <taxon>Aphanomyces</taxon>
    </lineage>
</organism>
<gene>
    <name evidence="4" type="ORF">Ae201684_015042</name>
</gene>
<dbReference type="InterPro" id="IPR001680">
    <property type="entry name" value="WD40_rpt"/>
</dbReference>
<evidence type="ECO:0000313" key="5">
    <source>
        <dbReference type="Proteomes" id="UP000481153"/>
    </source>
</evidence>
<evidence type="ECO:0000256" key="1">
    <source>
        <dbReference type="ARBA" id="ARBA00022574"/>
    </source>
</evidence>
<reference evidence="4 5" key="1">
    <citation type="submission" date="2019-07" db="EMBL/GenBank/DDBJ databases">
        <title>Genomics analysis of Aphanomyces spp. identifies a new class of oomycete effector associated with host adaptation.</title>
        <authorList>
            <person name="Gaulin E."/>
        </authorList>
    </citation>
    <scope>NUCLEOTIDE SEQUENCE [LARGE SCALE GENOMIC DNA]</scope>
    <source>
        <strain evidence="4 5">ATCC 201684</strain>
    </source>
</reference>
<accession>A0A6G0WHW8</accession>
<sequence length="337" mass="37358">MSGPVEEIQLIPAPSDSISCVRFSPDTSDLLLVSSWDNTLSLYDVPSNRLRLKAEVGNPLLSCTFGPDRTRAFSGGLHGAVAQYDLEQNSTNPNVLGSHEKGVAHVRYSQSTNQVFSGSWDGNVSGWDPKANTKAPTMQLKQSGKVYAMSFHEHLLVVGTSTKQIALYDIRRGGDPIREMESPLKYQIRCIKLFPDGQGFVIGSTEGRVALEYVDPDRKGYSFRCHREKISETETYVFPINAVAFHRQFGTFATGGCDGIINVWDGENKKRINQFVKDQATKYPTSIASMDFNHDGTRLAIASSYTFEEGEKDHPEDAIFVRTIHEADVRPKKKAAA</sequence>
<dbReference type="Proteomes" id="UP000481153">
    <property type="component" value="Unassembled WGS sequence"/>
</dbReference>
<evidence type="ECO:0000256" key="2">
    <source>
        <dbReference type="ARBA" id="ARBA00022737"/>
    </source>
</evidence>
<dbReference type="SMART" id="SM00320">
    <property type="entry name" value="WD40"/>
    <property type="match status" value="6"/>
</dbReference>
<protein>
    <submittedName>
        <fullName evidence="4">Uncharacterized protein</fullName>
    </submittedName>
</protein>
<keyword evidence="1 3" id="KW-0853">WD repeat</keyword>
<dbReference type="VEuPathDB" id="FungiDB:AeMF1_003310"/>
<proteinExistence type="predicted"/>
<comment type="caution">
    <text evidence="4">The sequence shown here is derived from an EMBL/GenBank/DDBJ whole genome shotgun (WGS) entry which is preliminary data.</text>
</comment>